<dbReference type="PROSITE" id="PS50172">
    <property type="entry name" value="BRCT"/>
    <property type="match status" value="1"/>
</dbReference>
<feature type="compositionally biased region" description="Polar residues" evidence="1">
    <location>
        <begin position="17"/>
        <end position="28"/>
    </location>
</feature>
<feature type="domain" description="BRCT" evidence="2">
    <location>
        <begin position="270"/>
        <end position="369"/>
    </location>
</feature>
<evidence type="ECO:0000313" key="4">
    <source>
        <dbReference type="EMBL" id="CAD9250193.1"/>
    </source>
</evidence>
<feature type="compositionally biased region" description="Basic residues" evidence="1">
    <location>
        <begin position="31"/>
        <end position="51"/>
    </location>
</feature>
<evidence type="ECO:0008006" key="6">
    <source>
        <dbReference type="Google" id="ProtNLM"/>
    </source>
</evidence>
<name>A0A6U4F2A2_9STRA</name>
<organism evidence="4">
    <name type="scientific">Phaeomonas parva</name>
    <dbReference type="NCBI Taxonomy" id="124430"/>
    <lineage>
        <taxon>Eukaryota</taxon>
        <taxon>Sar</taxon>
        <taxon>Stramenopiles</taxon>
        <taxon>Ochrophyta</taxon>
        <taxon>Pinguiophyceae</taxon>
        <taxon>Pinguiochrysidales</taxon>
        <taxon>Pinguiochrysidaceae</taxon>
        <taxon>Phaeomonas</taxon>
    </lineage>
</organism>
<dbReference type="Pfam" id="PF02037">
    <property type="entry name" value="SAP"/>
    <property type="match status" value="1"/>
</dbReference>
<feature type="region of interest" description="Disordered" evidence="1">
    <location>
        <begin position="76"/>
        <end position="97"/>
    </location>
</feature>
<sequence length="618" mass="65467">MRRRSARSRQASRCSATCTTPLTSSRSGSLRPKRVQLRATRRNTKTSRRTRCQATPTMPRRPKRRCLLIAPKPHARSAAAAPLRGRPRNAKKKKTSIDKGELRVGVIDAQGGNYGRWKHLCCWRVPSKVWLGLPDPRAANRTPEDFKAALLRMDQVFLDGLTSLSPEHMALLVRHCMDEDNWAALRSRRREAGEPVVDDMKPAAPAAEGAAPPKAASPPRAAQAAVANPVKTESSAIVGDFSIVPKSQSTAMTKSAAPAFSMPVPGVNGAVAGALRGQTCVLTGVFPEVGGGAGLSQGKDRVKAMVTTFGGRCTASVSGKTTILVVGREPGFSKVSKARGQLSIKILSLHDLVRVIHGNALDAAEPLVIESFSAGYASRRNPYGNSLALTASQTELDIARGLGPTMIEAAPQPKPKRRPKPTKKAKRAKAAPKENAAPQNAIASLKVAQLREQLQSHGLPMYGRKADLVRRLAAFLAKSALTQGQGDGHHPTPMAMAIDENVAPQVAAPQLQNKFTPQETQQHIVAMQSRENSLASLKVAELKVLTLSLSLSLNLSLSRSLTLTSGKARRVWPFEIRPQGEACRAAGGPSRPIGLGLGSGSGLGPGSGSGSGLGSGLG</sequence>
<feature type="region of interest" description="Disordered" evidence="1">
    <location>
        <begin position="405"/>
        <end position="438"/>
    </location>
</feature>
<dbReference type="SMART" id="SM00513">
    <property type="entry name" value="SAP"/>
    <property type="match status" value="1"/>
</dbReference>
<dbReference type="AlphaFoldDB" id="A0A6U4F2A2"/>
<evidence type="ECO:0000256" key="1">
    <source>
        <dbReference type="SAM" id="MobiDB-lite"/>
    </source>
</evidence>
<dbReference type="InterPro" id="IPR003034">
    <property type="entry name" value="SAP_dom"/>
</dbReference>
<dbReference type="InterPro" id="IPR036361">
    <property type="entry name" value="SAP_dom_sf"/>
</dbReference>
<dbReference type="Pfam" id="PF00533">
    <property type="entry name" value="BRCT"/>
    <property type="match status" value="1"/>
</dbReference>
<dbReference type="InterPro" id="IPR001357">
    <property type="entry name" value="BRCT_dom"/>
</dbReference>
<feature type="compositionally biased region" description="Basic residues" evidence="1">
    <location>
        <begin position="414"/>
        <end position="430"/>
    </location>
</feature>
<dbReference type="SUPFAM" id="SSF68906">
    <property type="entry name" value="SAP domain"/>
    <property type="match status" value="1"/>
</dbReference>
<dbReference type="Gene3D" id="3.40.50.10190">
    <property type="entry name" value="BRCT domain"/>
    <property type="match status" value="1"/>
</dbReference>
<dbReference type="Gene3D" id="1.10.720.30">
    <property type="entry name" value="SAP domain"/>
    <property type="match status" value="1"/>
</dbReference>
<dbReference type="InterPro" id="IPR036420">
    <property type="entry name" value="BRCT_dom_sf"/>
</dbReference>
<evidence type="ECO:0000259" key="3">
    <source>
        <dbReference type="PROSITE" id="PS50800"/>
    </source>
</evidence>
<evidence type="ECO:0000259" key="2">
    <source>
        <dbReference type="PROSITE" id="PS50172"/>
    </source>
</evidence>
<gene>
    <name evidence="4" type="ORF">PPAR1163_LOCUS8554</name>
    <name evidence="5" type="ORF">PPAR1163_LOCUS8558</name>
</gene>
<dbReference type="SUPFAM" id="SSF52113">
    <property type="entry name" value="BRCT domain"/>
    <property type="match status" value="1"/>
</dbReference>
<dbReference type="PROSITE" id="PS50800">
    <property type="entry name" value="SAP"/>
    <property type="match status" value="1"/>
</dbReference>
<evidence type="ECO:0000313" key="5">
    <source>
        <dbReference type="EMBL" id="CAD9250197.1"/>
    </source>
</evidence>
<protein>
    <recommendedName>
        <fullName evidence="6">SAP domain-containing protein</fullName>
    </recommendedName>
</protein>
<feature type="compositionally biased region" description="Basic residues" evidence="1">
    <location>
        <begin position="85"/>
        <end position="94"/>
    </location>
</feature>
<dbReference type="EMBL" id="HBGJ01013516">
    <property type="protein sequence ID" value="CAD9250193.1"/>
    <property type="molecule type" value="Transcribed_RNA"/>
</dbReference>
<feature type="compositionally biased region" description="Gly residues" evidence="1">
    <location>
        <begin position="595"/>
        <end position="618"/>
    </location>
</feature>
<proteinExistence type="predicted"/>
<reference evidence="4" key="1">
    <citation type="submission" date="2021-01" db="EMBL/GenBank/DDBJ databases">
        <authorList>
            <person name="Corre E."/>
            <person name="Pelletier E."/>
            <person name="Niang G."/>
            <person name="Scheremetjew M."/>
            <person name="Finn R."/>
            <person name="Kale V."/>
            <person name="Holt S."/>
            <person name="Cochrane G."/>
            <person name="Meng A."/>
            <person name="Brown T."/>
            <person name="Cohen L."/>
        </authorList>
    </citation>
    <scope>NUCLEOTIDE SEQUENCE</scope>
    <source>
        <strain evidence="4">CCMP2877</strain>
    </source>
</reference>
<feature type="domain" description="SAP" evidence="3">
    <location>
        <begin position="442"/>
        <end position="476"/>
    </location>
</feature>
<accession>A0A6U4F2A2</accession>
<feature type="region of interest" description="Disordered" evidence="1">
    <location>
        <begin position="1"/>
        <end position="60"/>
    </location>
</feature>
<feature type="region of interest" description="Disordered" evidence="1">
    <location>
        <begin position="594"/>
        <end position="618"/>
    </location>
</feature>
<dbReference type="EMBL" id="HBGJ01013521">
    <property type="protein sequence ID" value="CAD9250197.1"/>
    <property type="molecule type" value="Transcribed_RNA"/>
</dbReference>